<dbReference type="SUPFAM" id="SSF54995">
    <property type="entry name" value="Ribosomal protein S6"/>
    <property type="match status" value="1"/>
</dbReference>
<dbReference type="GO" id="GO:0005737">
    <property type="term" value="C:cytoplasm"/>
    <property type="evidence" value="ECO:0007669"/>
    <property type="project" value="UniProtKB-ARBA"/>
</dbReference>
<dbReference type="CDD" id="cd00473">
    <property type="entry name" value="bS6"/>
    <property type="match status" value="1"/>
</dbReference>
<dbReference type="GO" id="GO:0070181">
    <property type="term" value="F:small ribosomal subunit rRNA binding"/>
    <property type="evidence" value="ECO:0007669"/>
    <property type="project" value="TreeGrafter"/>
</dbReference>
<dbReference type="PANTHER" id="PTHR21011:SF1">
    <property type="entry name" value="SMALL RIBOSOMAL SUBUNIT PROTEIN BS6M"/>
    <property type="match status" value="1"/>
</dbReference>
<protein>
    <recommendedName>
        <fullName evidence="3">30S ribosomal protein S6</fullName>
    </recommendedName>
</protein>
<dbReference type="InterPro" id="IPR014717">
    <property type="entry name" value="Transl_elong_EF1B/ribsomal_bS6"/>
</dbReference>
<dbReference type="InterPro" id="IPR000529">
    <property type="entry name" value="Ribosomal_bS6"/>
</dbReference>
<comment type="similarity">
    <text evidence="1">Belongs to the bacterial ribosomal protein bS6 family.</text>
</comment>
<dbReference type="Gene3D" id="3.30.70.60">
    <property type="match status" value="1"/>
</dbReference>
<dbReference type="EMBL" id="BARV01008853">
    <property type="protein sequence ID" value="GAI09058.1"/>
    <property type="molecule type" value="Genomic_DNA"/>
</dbReference>
<name>X1KQV0_9ZZZZ</name>
<gene>
    <name evidence="2" type="ORF">S06H3_17665</name>
</gene>
<dbReference type="AlphaFoldDB" id="X1KQV0"/>
<dbReference type="GO" id="GO:0005840">
    <property type="term" value="C:ribosome"/>
    <property type="evidence" value="ECO:0007669"/>
    <property type="project" value="InterPro"/>
</dbReference>
<comment type="caution">
    <text evidence="2">The sequence shown here is derived from an EMBL/GenBank/DDBJ whole genome shotgun (WGS) entry which is preliminary data.</text>
</comment>
<dbReference type="InterPro" id="IPR035980">
    <property type="entry name" value="Ribosomal_bS6_sf"/>
</dbReference>
<sequence length="100" mass="12012">MARYEMMMITDSGLGDKKQEELISKVQDIISKYNAELYDIERLGERRLTYPIEGYDIGTYYVFYFSGLVDLIEELRRVLKITEGIIRFRIFRRKDLEKIE</sequence>
<dbReference type="NCBIfam" id="TIGR00166">
    <property type="entry name" value="S6"/>
    <property type="match status" value="1"/>
</dbReference>
<organism evidence="2">
    <name type="scientific">marine sediment metagenome</name>
    <dbReference type="NCBI Taxonomy" id="412755"/>
    <lineage>
        <taxon>unclassified sequences</taxon>
        <taxon>metagenomes</taxon>
        <taxon>ecological metagenomes</taxon>
    </lineage>
</organism>
<evidence type="ECO:0000256" key="1">
    <source>
        <dbReference type="ARBA" id="ARBA00009512"/>
    </source>
</evidence>
<accession>X1KQV0</accession>
<dbReference type="GO" id="GO:0006412">
    <property type="term" value="P:translation"/>
    <property type="evidence" value="ECO:0007669"/>
    <property type="project" value="InterPro"/>
</dbReference>
<evidence type="ECO:0008006" key="3">
    <source>
        <dbReference type="Google" id="ProtNLM"/>
    </source>
</evidence>
<proteinExistence type="inferred from homology"/>
<dbReference type="Pfam" id="PF01250">
    <property type="entry name" value="Ribosomal_S6"/>
    <property type="match status" value="1"/>
</dbReference>
<evidence type="ECO:0000313" key="2">
    <source>
        <dbReference type="EMBL" id="GAI09058.1"/>
    </source>
</evidence>
<dbReference type="PANTHER" id="PTHR21011">
    <property type="entry name" value="MITOCHONDRIAL 28S RIBOSOMAL PROTEIN S6"/>
    <property type="match status" value="1"/>
</dbReference>
<dbReference type="GO" id="GO:0003735">
    <property type="term" value="F:structural constituent of ribosome"/>
    <property type="evidence" value="ECO:0007669"/>
    <property type="project" value="InterPro"/>
</dbReference>
<dbReference type="InterPro" id="IPR020814">
    <property type="entry name" value="Ribosomal_S6_plastid/chlpt"/>
</dbReference>
<dbReference type="HAMAP" id="MF_00360">
    <property type="entry name" value="Ribosomal_bS6"/>
    <property type="match status" value="1"/>
</dbReference>
<reference evidence="2" key="1">
    <citation type="journal article" date="2014" name="Front. Microbiol.">
        <title>High frequency of phylogenetically diverse reductive dehalogenase-homologous genes in deep subseafloor sedimentary metagenomes.</title>
        <authorList>
            <person name="Kawai M."/>
            <person name="Futagami T."/>
            <person name="Toyoda A."/>
            <person name="Takaki Y."/>
            <person name="Nishi S."/>
            <person name="Hori S."/>
            <person name="Arai W."/>
            <person name="Tsubouchi T."/>
            <person name="Morono Y."/>
            <person name="Uchiyama I."/>
            <person name="Ito T."/>
            <person name="Fujiyama A."/>
            <person name="Inagaki F."/>
            <person name="Takami H."/>
        </authorList>
    </citation>
    <scope>NUCLEOTIDE SEQUENCE</scope>
    <source>
        <strain evidence="2">Expedition CK06-06</strain>
    </source>
</reference>